<dbReference type="PROSITE" id="PS00018">
    <property type="entry name" value="EF_HAND_1"/>
    <property type="match status" value="1"/>
</dbReference>
<dbReference type="GO" id="GO:0048306">
    <property type="term" value="F:calcium-dependent protein binding"/>
    <property type="evidence" value="ECO:0007669"/>
    <property type="project" value="TreeGrafter"/>
</dbReference>
<proteinExistence type="inferred from homology"/>
<name>G3PE20_GASAC</name>
<dbReference type="CDD" id="cd05031">
    <property type="entry name" value="S-100A10_like"/>
    <property type="match status" value="1"/>
</dbReference>
<feature type="domain" description="EF-hand" evidence="4">
    <location>
        <begin position="73"/>
        <end position="108"/>
    </location>
</feature>
<keyword evidence="3" id="KW-0106">Calcium</keyword>
<dbReference type="SUPFAM" id="SSF47473">
    <property type="entry name" value="EF-hand"/>
    <property type="match status" value="1"/>
</dbReference>
<organism evidence="5 6">
    <name type="scientific">Gasterosteus aculeatus aculeatus</name>
    <name type="common">three-spined stickleback</name>
    <dbReference type="NCBI Taxonomy" id="481459"/>
    <lineage>
        <taxon>Eukaryota</taxon>
        <taxon>Metazoa</taxon>
        <taxon>Chordata</taxon>
        <taxon>Craniata</taxon>
        <taxon>Vertebrata</taxon>
        <taxon>Euteleostomi</taxon>
        <taxon>Actinopterygii</taxon>
        <taxon>Neopterygii</taxon>
        <taxon>Teleostei</taxon>
        <taxon>Neoteleostei</taxon>
        <taxon>Acanthomorphata</taxon>
        <taxon>Eupercaria</taxon>
        <taxon>Perciformes</taxon>
        <taxon>Cottioidei</taxon>
        <taxon>Gasterosteales</taxon>
        <taxon>Gasterosteidae</taxon>
        <taxon>Gasterosteus</taxon>
    </lineage>
</organism>
<evidence type="ECO:0000259" key="4">
    <source>
        <dbReference type="PROSITE" id="PS50222"/>
    </source>
</evidence>
<dbReference type="InterPro" id="IPR011992">
    <property type="entry name" value="EF-hand-dom_pair"/>
</dbReference>
<evidence type="ECO:0000313" key="6">
    <source>
        <dbReference type="Proteomes" id="UP000007635"/>
    </source>
</evidence>
<dbReference type="PANTHER" id="PTHR11639">
    <property type="entry name" value="S100 CALCIUM-BINDING PROTEIN"/>
    <property type="match status" value="1"/>
</dbReference>
<dbReference type="Gene3D" id="1.10.238.10">
    <property type="entry name" value="EF-hand"/>
    <property type="match status" value="1"/>
</dbReference>
<dbReference type="GeneTree" id="ENSGT00940000162189"/>
<dbReference type="Bgee" id="ENSGACG00000011970">
    <property type="expression patterns" value="Expressed in testis and 13 other cell types or tissues"/>
</dbReference>
<reference evidence="5" key="2">
    <citation type="submission" date="2025-08" db="UniProtKB">
        <authorList>
            <consortium name="Ensembl"/>
        </authorList>
    </citation>
    <scope>IDENTIFICATION</scope>
</reference>
<reference evidence="5" key="3">
    <citation type="submission" date="2025-09" db="UniProtKB">
        <authorList>
            <consortium name="Ensembl"/>
        </authorList>
    </citation>
    <scope>IDENTIFICATION</scope>
</reference>
<dbReference type="InterPro" id="IPR002048">
    <property type="entry name" value="EF_hand_dom"/>
</dbReference>
<dbReference type="InterPro" id="IPR013787">
    <property type="entry name" value="S100_Ca-bd_sub"/>
</dbReference>
<dbReference type="Pfam" id="PF01023">
    <property type="entry name" value="S_100"/>
    <property type="match status" value="1"/>
</dbReference>
<dbReference type="GO" id="GO:0005509">
    <property type="term" value="F:calcium ion binding"/>
    <property type="evidence" value="ECO:0007669"/>
    <property type="project" value="InterPro"/>
</dbReference>
<accession>G3PE20</accession>
<evidence type="ECO:0000313" key="5">
    <source>
        <dbReference type="Ensembl" id="ENSGACP00000015844.2"/>
    </source>
</evidence>
<dbReference type="InterPro" id="IPR018247">
    <property type="entry name" value="EF_Hand_1_Ca_BS"/>
</dbReference>
<evidence type="ECO:0000256" key="2">
    <source>
        <dbReference type="ARBA" id="ARBA00022723"/>
    </source>
</evidence>
<keyword evidence="2" id="KW-0479">Metal-binding</keyword>
<dbReference type="GO" id="GO:0005615">
    <property type="term" value="C:extracellular space"/>
    <property type="evidence" value="ECO:0007669"/>
    <property type="project" value="TreeGrafter"/>
</dbReference>
<dbReference type="PROSITE" id="PS50222">
    <property type="entry name" value="EF_HAND_2"/>
    <property type="match status" value="1"/>
</dbReference>
<evidence type="ECO:0000256" key="3">
    <source>
        <dbReference type="ARBA" id="ARBA00022837"/>
    </source>
</evidence>
<dbReference type="GO" id="GO:0005737">
    <property type="term" value="C:cytoplasm"/>
    <property type="evidence" value="ECO:0007669"/>
    <property type="project" value="TreeGrafter"/>
</dbReference>
<dbReference type="SMART" id="SM01394">
    <property type="entry name" value="S_100"/>
    <property type="match status" value="1"/>
</dbReference>
<evidence type="ECO:0000256" key="1">
    <source>
        <dbReference type="ARBA" id="ARBA00007323"/>
    </source>
</evidence>
<dbReference type="Proteomes" id="UP000007635">
    <property type="component" value="Chromosome XX"/>
</dbReference>
<sequence>MQRESGRPEIRIKVCGPENVASTTMTELEKCMESLITIFHRYADADGDGKSLSKKELNKLVETELPTFLKSQKNPKVVEQIRKDLDQNGDDKVDFEEFLSLIVGLSIACEKCFMLHEQKKGKK</sequence>
<protein>
    <submittedName>
        <fullName evidence="5">S100 calcium binding protein A10b</fullName>
    </submittedName>
</protein>
<comment type="similarity">
    <text evidence="1">Belongs to the S-100 family.</text>
</comment>
<dbReference type="AlphaFoldDB" id="G3PE20"/>
<keyword evidence="6" id="KW-1185">Reference proteome</keyword>
<reference evidence="5 6" key="1">
    <citation type="journal article" date="2021" name="G3 (Bethesda)">
        <title>Improved contiguity of the threespine stickleback genome using long-read sequencing.</title>
        <authorList>
            <person name="Nath S."/>
            <person name="Shaw D.E."/>
            <person name="White M.A."/>
        </authorList>
    </citation>
    <scope>NUCLEOTIDE SEQUENCE [LARGE SCALE GENOMIC DNA]</scope>
    <source>
        <strain evidence="5 6">Lake Benthic</strain>
    </source>
</reference>
<dbReference type="PANTHER" id="PTHR11639:SF134">
    <property type="entry name" value="PROTEIN S100-A1-RELATED"/>
    <property type="match status" value="1"/>
</dbReference>
<dbReference type="Ensembl" id="ENSGACT00000015875.2">
    <property type="protein sequence ID" value="ENSGACP00000015844.2"/>
    <property type="gene ID" value="ENSGACG00000011970.2"/>
</dbReference>